<evidence type="ECO:0008006" key="2">
    <source>
        <dbReference type="Google" id="ProtNLM"/>
    </source>
</evidence>
<name>X1L1B2_9ZZZZ</name>
<sequence>MAMALSLDELKKRANADDILYERFAKHLEVEHSGKFVAIARDGRLIIGENDVAVLKKAVREFGSGNFAFRKIGSRVLGKLTIYQDGNSETGL</sequence>
<gene>
    <name evidence="1" type="ORF">S06H3_04862</name>
</gene>
<proteinExistence type="predicted"/>
<dbReference type="AlphaFoldDB" id="X1L1B2"/>
<dbReference type="EMBL" id="BARV01001743">
    <property type="protein sequence ID" value="GAH99680.1"/>
    <property type="molecule type" value="Genomic_DNA"/>
</dbReference>
<organism evidence="1">
    <name type="scientific">marine sediment metagenome</name>
    <dbReference type="NCBI Taxonomy" id="412755"/>
    <lineage>
        <taxon>unclassified sequences</taxon>
        <taxon>metagenomes</taxon>
        <taxon>ecological metagenomes</taxon>
    </lineage>
</organism>
<reference evidence="1" key="1">
    <citation type="journal article" date="2014" name="Front. Microbiol.">
        <title>High frequency of phylogenetically diverse reductive dehalogenase-homologous genes in deep subseafloor sedimentary metagenomes.</title>
        <authorList>
            <person name="Kawai M."/>
            <person name="Futagami T."/>
            <person name="Toyoda A."/>
            <person name="Takaki Y."/>
            <person name="Nishi S."/>
            <person name="Hori S."/>
            <person name="Arai W."/>
            <person name="Tsubouchi T."/>
            <person name="Morono Y."/>
            <person name="Uchiyama I."/>
            <person name="Ito T."/>
            <person name="Fujiyama A."/>
            <person name="Inagaki F."/>
            <person name="Takami H."/>
        </authorList>
    </citation>
    <scope>NUCLEOTIDE SEQUENCE</scope>
    <source>
        <strain evidence="1">Expedition CK06-06</strain>
    </source>
</reference>
<comment type="caution">
    <text evidence="1">The sequence shown here is derived from an EMBL/GenBank/DDBJ whole genome shotgun (WGS) entry which is preliminary data.</text>
</comment>
<accession>X1L1B2</accession>
<evidence type="ECO:0000313" key="1">
    <source>
        <dbReference type="EMBL" id="GAH99680.1"/>
    </source>
</evidence>
<protein>
    <recommendedName>
        <fullName evidence="2">DUF5678 domain-containing protein</fullName>
    </recommendedName>
</protein>